<dbReference type="Proteomes" id="UP000001745">
    <property type="component" value="Unassembled WGS sequence"/>
</dbReference>
<name>B8M203_TALSN</name>
<evidence type="ECO:0000313" key="2">
    <source>
        <dbReference type="EMBL" id="EED21381.1"/>
    </source>
</evidence>
<keyword evidence="3" id="KW-1185">Reference proteome</keyword>
<evidence type="ECO:0000313" key="3">
    <source>
        <dbReference type="Proteomes" id="UP000001745"/>
    </source>
</evidence>
<dbReference type="SUPFAM" id="SSF54160">
    <property type="entry name" value="Chromo domain-like"/>
    <property type="match status" value="1"/>
</dbReference>
<dbReference type="RefSeq" id="XP_002478344.1">
    <property type="nucleotide sequence ID" value="XM_002478299.1"/>
</dbReference>
<evidence type="ECO:0008006" key="4">
    <source>
        <dbReference type="Google" id="ProtNLM"/>
    </source>
</evidence>
<accession>B8M203</accession>
<comment type="subunit">
    <text evidence="1">Component of the NuA4 histone acetyltransferase complex.</text>
</comment>
<dbReference type="VEuPathDB" id="FungiDB:TSTA_086120"/>
<organism evidence="2 3">
    <name type="scientific">Talaromyces stipitatus (strain ATCC 10500 / CBS 375.48 / QM 6759 / NRRL 1006)</name>
    <name type="common">Penicillium stipitatum</name>
    <dbReference type="NCBI Taxonomy" id="441959"/>
    <lineage>
        <taxon>Eukaryota</taxon>
        <taxon>Fungi</taxon>
        <taxon>Dikarya</taxon>
        <taxon>Ascomycota</taxon>
        <taxon>Pezizomycotina</taxon>
        <taxon>Eurotiomycetes</taxon>
        <taxon>Eurotiomycetidae</taxon>
        <taxon>Eurotiales</taxon>
        <taxon>Trichocomaceae</taxon>
        <taxon>Talaromyces</taxon>
        <taxon>Talaromyces sect. Talaromyces</taxon>
    </lineage>
</organism>
<dbReference type="HOGENOM" id="CLU_2428557_0_0_1"/>
<dbReference type="OrthoDB" id="4925745at2759"/>
<dbReference type="InParanoid" id="B8M203"/>
<dbReference type="PhylomeDB" id="B8M203"/>
<protein>
    <recommendedName>
        <fullName evidence="4">Chromo domain-containing protein</fullName>
    </recommendedName>
</protein>
<dbReference type="EMBL" id="EQ962653">
    <property type="protein sequence ID" value="EED21381.1"/>
    <property type="molecule type" value="Genomic_DNA"/>
</dbReference>
<reference evidence="3" key="1">
    <citation type="journal article" date="2015" name="Genome Announc.">
        <title>Genome sequence of the AIDS-associated pathogen Penicillium marneffei (ATCC18224) and its near taxonomic relative Talaromyces stipitatus (ATCC10500).</title>
        <authorList>
            <person name="Nierman W.C."/>
            <person name="Fedorova-Abrams N.D."/>
            <person name="Andrianopoulos A."/>
        </authorList>
    </citation>
    <scope>NUCLEOTIDE SEQUENCE [LARGE SCALE GENOMIC DNA]</scope>
    <source>
        <strain evidence="3">ATCC 10500 / CBS 375.48 / QM 6759 / NRRL 1006</strain>
    </source>
</reference>
<dbReference type="InterPro" id="IPR016197">
    <property type="entry name" value="Chromo-like_dom_sf"/>
</dbReference>
<proteinExistence type="predicted"/>
<evidence type="ECO:0000256" key="1">
    <source>
        <dbReference type="ARBA" id="ARBA00011353"/>
    </source>
</evidence>
<dbReference type="AlphaFoldDB" id="B8M203"/>
<dbReference type="GeneID" id="8104577"/>
<gene>
    <name evidence="2" type="ORF">TSTA_086120</name>
</gene>
<sequence length="91" mass="10590">MHTNWRLIGRTISELQVNRNLKWVSWIGYDPDPKWYPTGYLENAPLALRAFHEQYSNKPGSPVRLDIWLKVAKEGGFVEDHKEDRVPATNA</sequence>